<protein>
    <submittedName>
        <fullName evidence="1">Uncharacterized protein</fullName>
    </submittedName>
</protein>
<evidence type="ECO:0000313" key="1">
    <source>
        <dbReference type="EMBL" id="KAI3807471.1"/>
    </source>
</evidence>
<comment type="caution">
    <text evidence="1">The sequence shown here is derived from an EMBL/GenBank/DDBJ whole genome shotgun (WGS) entry which is preliminary data.</text>
</comment>
<organism evidence="1 2">
    <name type="scientific">Smallanthus sonchifolius</name>
    <dbReference type="NCBI Taxonomy" id="185202"/>
    <lineage>
        <taxon>Eukaryota</taxon>
        <taxon>Viridiplantae</taxon>
        <taxon>Streptophyta</taxon>
        <taxon>Embryophyta</taxon>
        <taxon>Tracheophyta</taxon>
        <taxon>Spermatophyta</taxon>
        <taxon>Magnoliopsida</taxon>
        <taxon>eudicotyledons</taxon>
        <taxon>Gunneridae</taxon>
        <taxon>Pentapetalae</taxon>
        <taxon>asterids</taxon>
        <taxon>campanulids</taxon>
        <taxon>Asterales</taxon>
        <taxon>Asteraceae</taxon>
        <taxon>Asteroideae</taxon>
        <taxon>Heliantheae alliance</taxon>
        <taxon>Millerieae</taxon>
        <taxon>Smallanthus</taxon>
    </lineage>
</organism>
<reference evidence="2" key="1">
    <citation type="journal article" date="2022" name="Mol. Ecol. Resour.">
        <title>The genomes of chicory, endive, great burdock and yacon provide insights into Asteraceae palaeo-polyploidization history and plant inulin production.</title>
        <authorList>
            <person name="Fan W."/>
            <person name="Wang S."/>
            <person name="Wang H."/>
            <person name="Wang A."/>
            <person name="Jiang F."/>
            <person name="Liu H."/>
            <person name="Zhao H."/>
            <person name="Xu D."/>
            <person name="Zhang Y."/>
        </authorList>
    </citation>
    <scope>NUCLEOTIDE SEQUENCE [LARGE SCALE GENOMIC DNA]</scope>
    <source>
        <strain evidence="2">cv. Yunnan</strain>
    </source>
</reference>
<gene>
    <name evidence="1" type="ORF">L1987_23400</name>
</gene>
<proteinExistence type="predicted"/>
<accession>A0ACB9II50</accession>
<dbReference type="Proteomes" id="UP001056120">
    <property type="component" value="Linkage Group LG08"/>
</dbReference>
<reference evidence="1 2" key="2">
    <citation type="journal article" date="2022" name="Mol. Ecol. Resour.">
        <title>The genomes of chicory, endive, great burdock and yacon provide insights into Asteraceae paleo-polyploidization history and plant inulin production.</title>
        <authorList>
            <person name="Fan W."/>
            <person name="Wang S."/>
            <person name="Wang H."/>
            <person name="Wang A."/>
            <person name="Jiang F."/>
            <person name="Liu H."/>
            <person name="Zhao H."/>
            <person name="Xu D."/>
            <person name="Zhang Y."/>
        </authorList>
    </citation>
    <scope>NUCLEOTIDE SEQUENCE [LARGE SCALE GENOMIC DNA]</scope>
    <source>
        <strain evidence="2">cv. Yunnan</strain>
        <tissue evidence="1">Leaves</tissue>
    </source>
</reference>
<dbReference type="EMBL" id="CM042025">
    <property type="protein sequence ID" value="KAI3807471.1"/>
    <property type="molecule type" value="Genomic_DNA"/>
</dbReference>
<evidence type="ECO:0000313" key="2">
    <source>
        <dbReference type="Proteomes" id="UP001056120"/>
    </source>
</evidence>
<name>A0ACB9II50_9ASTR</name>
<keyword evidence="2" id="KW-1185">Reference proteome</keyword>
<sequence>MQSAREAGRRDAERRRERLPTPETVQVTAEEAEENALAHEALEAAIGYSTTNPSSRVDILTHDLFYPQKLPFKTVLSDYLETPKYKNGQRFQSGDEYYNGQSAIVAVNDLVISNLHISLCVVVYEGDLDLEILV</sequence>